<keyword evidence="1" id="KW-1133">Transmembrane helix</keyword>
<name>A0A5E4MD41_9HEMI</name>
<dbReference type="Proteomes" id="UP000325440">
    <property type="component" value="Unassembled WGS sequence"/>
</dbReference>
<sequence>MKIFESVHYIRLKVYRHRRRAVCFGCAAVTLALLLMMKCEIGMRFVSEMENTEPQDIWEYVSDFSRMMDLNPTITTFTITHESTNYKQWNYTVVYKEYLSQLPFVTNTIVGDFVIDKLQSRSKHRTIKSTHRTCFAKIYCLNTKSEMIFLENPNGTKIVEEIKYECPWLLTRFCKNEVTYQREKIFGHLRTVFVHTKR</sequence>
<keyword evidence="1" id="KW-0812">Transmembrane</keyword>
<evidence type="ECO:0000256" key="1">
    <source>
        <dbReference type="SAM" id="Phobius"/>
    </source>
</evidence>
<keyword evidence="1" id="KW-0472">Membrane</keyword>
<evidence type="ECO:0000313" key="2">
    <source>
        <dbReference type="EMBL" id="VVC28301.1"/>
    </source>
</evidence>
<dbReference type="SUPFAM" id="SSF55961">
    <property type="entry name" value="Bet v1-like"/>
    <property type="match status" value="1"/>
</dbReference>
<feature type="transmembrane region" description="Helical" evidence="1">
    <location>
        <begin position="21"/>
        <end position="37"/>
    </location>
</feature>
<gene>
    <name evidence="2" type="ORF">CINCED_3A018094</name>
</gene>
<organism evidence="2 3">
    <name type="scientific">Cinara cedri</name>
    <dbReference type="NCBI Taxonomy" id="506608"/>
    <lineage>
        <taxon>Eukaryota</taxon>
        <taxon>Metazoa</taxon>
        <taxon>Ecdysozoa</taxon>
        <taxon>Arthropoda</taxon>
        <taxon>Hexapoda</taxon>
        <taxon>Insecta</taxon>
        <taxon>Pterygota</taxon>
        <taxon>Neoptera</taxon>
        <taxon>Paraneoptera</taxon>
        <taxon>Hemiptera</taxon>
        <taxon>Sternorrhyncha</taxon>
        <taxon>Aphidomorpha</taxon>
        <taxon>Aphidoidea</taxon>
        <taxon>Aphididae</taxon>
        <taxon>Lachninae</taxon>
        <taxon>Cinara</taxon>
    </lineage>
</organism>
<dbReference type="AlphaFoldDB" id="A0A5E4MD41"/>
<dbReference type="OrthoDB" id="6578546at2759"/>
<protein>
    <submittedName>
        <fullName evidence="2">Uncharacterized protein</fullName>
    </submittedName>
</protein>
<reference evidence="2 3" key="1">
    <citation type="submission" date="2019-08" db="EMBL/GenBank/DDBJ databases">
        <authorList>
            <person name="Alioto T."/>
            <person name="Alioto T."/>
            <person name="Gomez Garrido J."/>
        </authorList>
    </citation>
    <scope>NUCLEOTIDE SEQUENCE [LARGE SCALE GENOMIC DNA]</scope>
</reference>
<dbReference type="EMBL" id="CABPRJ010000479">
    <property type="protein sequence ID" value="VVC28301.1"/>
    <property type="molecule type" value="Genomic_DNA"/>
</dbReference>
<accession>A0A5E4MD41</accession>
<proteinExistence type="predicted"/>
<evidence type="ECO:0000313" key="3">
    <source>
        <dbReference type="Proteomes" id="UP000325440"/>
    </source>
</evidence>
<keyword evidence="3" id="KW-1185">Reference proteome</keyword>